<sequence>MYTRELSAARHSISLSSPKPLIVLQDEALVASAMTLVGQINVRPVLALRTLAINLSRRVASRRPGSTARNVPNPCVARSIKSDLRPARVLLYIDLPQSYPHLQINSDTGSSNGELNKAGGSSSAHDGVSEHSSETHACSFEVSRISKGSSRRTEHSGSCP</sequence>
<evidence type="ECO:0000313" key="2">
    <source>
        <dbReference type="EMBL" id="KAF1930371.1"/>
    </source>
</evidence>
<accession>A0A6A5RPM4</accession>
<dbReference type="EMBL" id="ML978963">
    <property type="protein sequence ID" value="KAF1930371.1"/>
    <property type="molecule type" value="Genomic_DNA"/>
</dbReference>
<reference evidence="2" key="1">
    <citation type="journal article" date="2020" name="Stud. Mycol.">
        <title>101 Dothideomycetes genomes: a test case for predicting lifestyles and emergence of pathogens.</title>
        <authorList>
            <person name="Haridas S."/>
            <person name="Albert R."/>
            <person name="Binder M."/>
            <person name="Bloem J."/>
            <person name="Labutti K."/>
            <person name="Salamov A."/>
            <person name="Andreopoulos B."/>
            <person name="Baker S."/>
            <person name="Barry K."/>
            <person name="Bills G."/>
            <person name="Bluhm B."/>
            <person name="Cannon C."/>
            <person name="Castanera R."/>
            <person name="Culley D."/>
            <person name="Daum C."/>
            <person name="Ezra D."/>
            <person name="Gonzalez J."/>
            <person name="Henrissat B."/>
            <person name="Kuo A."/>
            <person name="Liang C."/>
            <person name="Lipzen A."/>
            <person name="Lutzoni F."/>
            <person name="Magnuson J."/>
            <person name="Mondo S."/>
            <person name="Nolan M."/>
            <person name="Ohm R."/>
            <person name="Pangilinan J."/>
            <person name="Park H.-J."/>
            <person name="Ramirez L."/>
            <person name="Alfaro M."/>
            <person name="Sun H."/>
            <person name="Tritt A."/>
            <person name="Yoshinaga Y."/>
            <person name="Zwiers L.-H."/>
            <person name="Turgeon B."/>
            <person name="Goodwin S."/>
            <person name="Spatafora J."/>
            <person name="Crous P."/>
            <person name="Grigoriev I."/>
        </authorList>
    </citation>
    <scope>NUCLEOTIDE SEQUENCE</scope>
    <source>
        <strain evidence="2">CBS 183.55</strain>
    </source>
</reference>
<keyword evidence="3" id="KW-1185">Reference proteome</keyword>
<feature type="compositionally biased region" description="Basic and acidic residues" evidence="1">
    <location>
        <begin position="151"/>
        <end position="160"/>
    </location>
</feature>
<feature type="compositionally biased region" description="Polar residues" evidence="1">
    <location>
        <begin position="103"/>
        <end position="124"/>
    </location>
</feature>
<evidence type="ECO:0000256" key="1">
    <source>
        <dbReference type="SAM" id="MobiDB-lite"/>
    </source>
</evidence>
<organism evidence="2 3">
    <name type="scientific">Didymella exigua CBS 183.55</name>
    <dbReference type="NCBI Taxonomy" id="1150837"/>
    <lineage>
        <taxon>Eukaryota</taxon>
        <taxon>Fungi</taxon>
        <taxon>Dikarya</taxon>
        <taxon>Ascomycota</taxon>
        <taxon>Pezizomycotina</taxon>
        <taxon>Dothideomycetes</taxon>
        <taxon>Pleosporomycetidae</taxon>
        <taxon>Pleosporales</taxon>
        <taxon>Pleosporineae</taxon>
        <taxon>Didymellaceae</taxon>
        <taxon>Didymella</taxon>
    </lineage>
</organism>
<name>A0A6A5RPM4_9PLEO</name>
<gene>
    <name evidence="2" type="ORF">M421DRAFT_372699</name>
</gene>
<protein>
    <submittedName>
        <fullName evidence="2">Uncharacterized protein</fullName>
    </submittedName>
</protein>
<dbReference type="AlphaFoldDB" id="A0A6A5RPM4"/>
<proteinExistence type="predicted"/>
<feature type="region of interest" description="Disordered" evidence="1">
    <location>
        <begin position="103"/>
        <end position="160"/>
    </location>
</feature>
<dbReference type="Proteomes" id="UP000800082">
    <property type="component" value="Unassembled WGS sequence"/>
</dbReference>
<dbReference type="GeneID" id="54347413"/>
<evidence type="ECO:0000313" key="3">
    <source>
        <dbReference type="Proteomes" id="UP000800082"/>
    </source>
</evidence>
<dbReference type="RefSeq" id="XP_033450619.1">
    <property type="nucleotide sequence ID" value="XM_033589765.1"/>
</dbReference>